<comment type="caution">
    <text evidence="1">The sequence shown here is derived from an EMBL/GenBank/DDBJ whole genome shotgun (WGS) entry which is preliminary data.</text>
</comment>
<dbReference type="Gene3D" id="3.40.390.10">
    <property type="entry name" value="Collagenase (Catalytic Domain)"/>
    <property type="match status" value="3"/>
</dbReference>
<dbReference type="EMBL" id="JAXCEH010000020">
    <property type="protein sequence ID" value="MFA1557361.1"/>
    <property type="molecule type" value="Genomic_DNA"/>
</dbReference>
<evidence type="ECO:0000313" key="2">
    <source>
        <dbReference type="Proteomes" id="UP001569904"/>
    </source>
</evidence>
<accession>A0ABV4R373</accession>
<protein>
    <submittedName>
        <fullName evidence="1">M64 family metallopeptidase</fullName>
    </submittedName>
</protein>
<dbReference type="InterPro" id="IPR024079">
    <property type="entry name" value="MetalloPept_cat_dom_sf"/>
</dbReference>
<organism evidence="1 2">
    <name type="scientific">Actinomadura chokoriensis</name>
    <dbReference type="NCBI Taxonomy" id="454156"/>
    <lineage>
        <taxon>Bacteria</taxon>
        <taxon>Bacillati</taxon>
        <taxon>Actinomycetota</taxon>
        <taxon>Actinomycetes</taxon>
        <taxon>Streptosporangiales</taxon>
        <taxon>Thermomonosporaceae</taxon>
        <taxon>Actinomadura</taxon>
    </lineage>
</organism>
<dbReference type="Proteomes" id="UP001569904">
    <property type="component" value="Unassembled WGS sequence"/>
</dbReference>
<evidence type="ECO:0000313" key="1">
    <source>
        <dbReference type="EMBL" id="MFA1557361.1"/>
    </source>
</evidence>
<proteinExistence type="predicted"/>
<dbReference type="RefSeq" id="WP_371944103.1">
    <property type="nucleotide sequence ID" value="NZ_JAXCEH010000020.1"/>
</dbReference>
<sequence>MTIPGIVLFPHCDLHMALAGTPPLLLRVFDRIRDPANARRYKLTELLPAPTVPYEVDFFAPHNVAGHRFDDLPVFDRATRRVTAAKPGVYLFQVRRGQFYQVGRLQVHNQILAWWFGNDSITTALDPAFAHAQPSIYAKFSDDAGTGTDLIGDITGHQYFPLTSAAPGTVQPTPDGRLRGAAESAAPVKVSGTFLGQSHDLDVRVVNYAKPNRRELEPIRTPAPGRAAELHNIVFVAEGFRASEQAKFNSIVTQTEQLMFTKARHEPYPSLKGSFNVFKAFAASQEHGITCGFQVTDTDVAGVTAGSPIPWPYHVDPEKKDSYTLEELVLKVGLPMRNESRPNLPDLWNGQSLDNFERTKVDPKLLEAWKVHRSTGILHTRDTFFGMHFGSRLADRDSGFSRPAAVTPPGADTAGPALSAFVKRLYEFYDTEATRVVSLDPRRHPPELFAGFTDPDCSIVSYLRNLEFTLAPFPLIGPQWEPDDQNFKRSRGLVVLVVNDNVSGGANVNNNTLTALACNEALTLPFKYANPADKREMRRDPPASITVNQSKIVNTVTHELGHSFNLGDEYEEFNGDDGNATLTDDLTHDNVARLGAISFGPAANRKVDPAKVKWFELLRMRLSDRLLVDSTAVPGGIQVSIDRGQIAKWVKAKQENAQVHLRRFRIGPTGQQLPLKPDTIAGEYAHPLDIVSINEAQGTMVLGGSALGLPPPVFVAGSCVFVPLLRDDGQPHALVERKVREHIEGVGGTGGTHDPLNSDTNHVKTNDEADGPVSISGFKGPCKGSKLIGIYEGGERFAGANYRSTGACKMRSSGEKYNDGEFCFVCKWLIVNRVDPGQHTLISEKFYPEAKRHG</sequence>
<reference evidence="1 2" key="1">
    <citation type="submission" date="2023-11" db="EMBL/GenBank/DDBJ databases">
        <title>Actinomadura monticuli sp. nov., isolated from volcanic ash.</title>
        <authorList>
            <person name="Lee S.D."/>
            <person name="Yang H."/>
            <person name="Kim I.S."/>
        </authorList>
    </citation>
    <scope>NUCLEOTIDE SEQUENCE [LARGE SCALE GENOMIC DNA]</scope>
    <source>
        <strain evidence="1 2">DSM 45346</strain>
    </source>
</reference>
<name>A0ABV4R373_9ACTN</name>
<keyword evidence="2" id="KW-1185">Reference proteome</keyword>
<gene>
    <name evidence="1" type="ORF">SM436_27090</name>
</gene>